<dbReference type="PANTHER" id="PTHR43245">
    <property type="entry name" value="BIFUNCTIONAL POLYMYXIN RESISTANCE PROTEIN ARNA"/>
    <property type="match status" value="1"/>
</dbReference>
<proteinExistence type="predicted"/>
<feature type="domain" description="NAD-dependent epimerase/dehydratase" evidence="1">
    <location>
        <begin position="3"/>
        <end position="232"/>
    </location>
</feature>
<dbReference type="PANTHER" id="PTHR43245:SF23">
    <property type="entry name" value="NAD(P)-BINDING DOMAIN-CONTAINING PROTEIN"/>
    <property type="match status" value="1"/>
</dbReference>
<reference evidence="2" key="1">
    <citation type="journal article" date="2015" name="Nature">
        <title>Complex archaea that bridge the gap between prokaryotes and eukaryotes.</title>
        <authorList>
            <person name="Spang A."/>
            <person name="Saw J.H."/>
            <person name="Jorgensen S.L."/>
            <person name="Zaremba-Niedzwiedzka K."/>
            <person name="Martijn J."/>
            <person name="Lind A.E."/>
            <person name="van Eijk R."/>
            <person name="Schleper C."/>
            <person name="Guy L."/>
            <person name="Ettema T.J."/>
        </authorList>
    </citation>
    <scope>NUCLEOTIDE SEQUENCE</scope>
</reference>
<organism evidence="2">
    <name type="scientific">marine sediment metagenome</name>
    <dbReference type="NCBI Taxonomy" id="412755"/>
    <lineage>
        <taxon>unclassified sequences</taxon>
        <taxon>metagenomes</taxon>
        <taxon>ecological metagenomes</taxon>
    </lineage>
</organism>
<evidence type="ECO:0000313" key="2">
    <source>
        <dbReference type="EMBL" id="KKM13513.1"/>
    </source>
</evidence>
<dbReference type="InterPro" id="IPR036291">
    <property type="entry name" value="NAD(P)-bd_dom_sf"/>
</dbReference>
<dbReference type="Pfam" id="PF01370">
    <property type="entry name" value="Epimerase"/>
    <property type="match status" value="1"/>
</dbReference>
<dbReference type="SUPFAM" id="SSF51735">
    <property type="entry name" value="NAD(P)-binding Rossmann-fold domains"/>
    <property type="match status" value="1"/>
</dbReference>
<sequence>MNILVIGGCGYIGSILVPELLLNGHKVHVLDNLRYQQRPFLDICHHKEFAITVGDCRDEKIISSLVSSHDVVIMLAAIVGSPQCDAQPFDAMTTNLDAVYLLLRHLSPNQYLLYPCTNSGYGIGKDNVFCTEESPLNPISLYGRTKVKAEKCILERGNAISFRLATVCGSSPCLRTSLLVNNFVLQAYRDAVVVLFESHFKRNYIHVRDVAQAFLLGIEKFNDMKNNIYNVGLSIANLSKRELCEKIKEHLDFVIIEHAFAKDPDQRNYIVSNDKIEKQGFVPKWNV</sequence>
<dbReference type="CDD" id="cd08946">
    <property type="entry name" value="SDR_e"/>
    <property type="match status" value="1"/>
</dbReference>
<dbReference type="Gene3D" id="3.40.50.720">
    <property type="entry name" value="NAD(P)-binding Rossmann-like Domain"/>
    <property type="match status" value="1"/>
</dbReference>
<dbReference type="AlphaFoldDB" id="A0A0F9JUI6"/>
<name>A0A0F9JUI6_9ZZZZ</name>
<comment type="caution">
    <text evidence="2">The sequence shown here is derived from an EMBL/GenBank/DDBJ whole genome shotgun (WGS) entry which is preliminary data.</text>
</comment>
<evidence type="ECO:0000259" key="1">
    <source>
        <dbReference type="Pfam" id="PF01370"/>
    </source>
</evidence>
<dbReference type="InterPro" id="IPR001509">
    <property type="entry name" value="Epimerase_deHydtase"/>
</dbReference>
<gene>
    <name evidence="2" type="ORF">LCGC14_1715510</name>
</gene>
<dbReference type="EMBL" id="LAZR01015364">
    <property type="protein sequence ID" value="KKM13513.1"/>
    <property type="molecule type" value="Genomic_DNA"/>
</dbReference>
<accession>A0A0F9JUI6</accession>
<dbReference type="InterPro" id="IPR050177">
    <property type="entry name" value="Lipid_A_modif_metabolic_enz"/>
</dbReference>
<protein>
    <recommendedName>
        <fullName evidence="1">NAD-dependent epimerase/dehydratase domain-containing protein</fullName>
    </recommendedName>
</protein>